<proteinExistence type="predicted"/>
<dbReference type="EMBL" id="CP002158">
    <property type="protein sequence ID" value="ADL26461.1"/>
    <property type="molecule type" value="Genomic_DNA"/>
</dbReference>
<dbReference type="Proteomes" id="UP000000517">
    <property type="component" value="Chromosome"/>
</dbReference>
<reference evidence="2" key="1">
    <citation type="submission" date="2010-08" db="EMBL/GenBank/DDBJ databases">
        <title>Complete sequence of Fibrobacter succinogenes subsp. succinogenes S85.</title>
        <authorList>
            <person name="Durkin A.S."/>
            <person name="Nelson K.E."/>
            <person name="Morrison M."/>
            <person name="Forsberg C.W."/>
            <person name="Wilson D.B."/>
            <person name="Russell J.B."/>
            <person name="Cann I.K.O."/>
            <person name="Mackie R.I."/>
            <person name="White B.A."/>
        </authorList>
    </citation>
    <scope>NUCLEOTIDE SEQUENCE [LARGE SCALE GENOMIC DNA]</scope>
    <source>
        <strain evidence="2">ATCC 19169 / S85</strain>
    </source>
</reference>
<gene>
    <name evidence="1" type="ordered locus">FSU_2905</name>
</gene>
<evidence type="ECO:0000313" key="1">
    <source>
        <dbReference type="EMBL" id="ADL26461.1"/>
    </source>
</evidence>
<organism evidence="1 2">
    <name type="scientific">Fibrobacter succinogenes (strain ATCC 19169 / S85)</name>
    <dbReference type="NCBI Taxonomy" id="59374"/>
    <lineage>
        <taxon>Bacteria</taxon>
        <taxon>Pseudomonadati</taxon>
        <taxon>Fibrobacterota</taxon>
        <taxon>Fibrobacteria</taxon>
        <taxon>Fibrobacterales</taxon>
        <taxon>Fibrobacteraceae</taxon>
        <taxon>Fibrobacter</taxon>
    </lineage>
</organism>
<evidence type="ECO:0000313" key="2">
    <source>
        <dbReference type="Proteomes" id="UP000000517"/>
    </source>
</evidence>
<accession>D9S720</accession>
<protein>
    <submittedName>
        <fullName evidence="1">Uncharacterized protein</fullName>
    </submittedName>
</protein>
<sequence length="53" mass="6224">MLMDKDLKELMEKHNVPCKVMKAQKKTIDLNPQDRVIDCDYIDPAGIPHWDKD</sequence>
<dbReference type="KEGG" id="fsc:FSU_2905"/>
<name>D9S720_FIBSS</name>
<dbReference type="AlphaFoldDB" id="D9S720"/>
<dbReference type="HOGENOM" id="CLU_3061759_0_0_0"/>
<dbReference type="STRING" id="59374.FSU_2905"/>